<dbReference type="Gene3D" id="3.40.1350.10">
    <property type="match status" value="1"/>
</dbReference>
<evidence type="ECO:0000256" key="2">
    <source>
        <dbReference type="HAMAP-Rule" id="MF_00048"/>
    </source>
</evidence>
<dbReference type="PANTHER" id="PTHR34039">
    <property type="entry name" value="UPF0102 PROTEIN YRAN"/>
    <property type="match status" value="1"/>
</dbReference>
<dbReference type="Proteomes" id="UP000667802">
    <property type="component" value="Unassembled WGS sequence"/>
</dbReference>
<comment type="similarity">
    <text evidence="1 2">Belongs to the UPF0102 family.</text>
</comment>
<proteinExistence type="inferred from homology"/>
<dbReference type="InterPro" id="IPR011335">
    <property type="entry name" value="Restrct_endonuc-II-like"/>
</dbReference>
<dbReference type="NCBIfam" id="TIGR00252">
    <property type="entry name" value="YraN family protein"/>
    <property type="match status" value="1"/>
</dbReference>
<dbReference type="InterPro" id="IPR003509">
    <property type="entry name" value="UPF0102_YraN-like"/>
</dbReference>
<accession>A0AAP5M9X2</accession>
<dbReference type="EMBL" id="JAALHA020000003">
    <property type="protein sequence ID" value="MDR9894889.1"/>
    <property type="molecule type" value="Genomic_DNA"/>
</dbReference>
<dbReference type="RefSeq" id="WP_208341318.1">
    <property type="nucleotide sequence ID" value="NZ_CAWQFN010000863.1"/>
</dbReference>
<dbReference type="SUPFAM" id="SSF52980">
    <property type="entry name" value="Restriction endonuclease-like"/>
    <property type="match status" value="1"/>
</dbReference>
<dbReference type="HAMAP" id="MF_00048">
    <property type="entry name" value="UPF0102"/>
    <property type="match status" value="1"/>
</dbReference>
<organism evidence="3 4">
    <name type="scientific">Aetokthonos hydrillicola Thurmond2011</name>
    <dbReference type="NCBI Taxonomy" id="2712845"/>
    <lineage>
        <taxon>Bacteria</taxon>
        <taxon>Bacillati</taxon>
        <taxon>Cyanobacteriota</taxon>
        <taxon>Cyanophyceae</taxon>
        <taxon>Nostocales</taxon>
        <taxon>Hapalosiphonaceae</taxon>
        <taxon>Aetokthonos</taxon>
    </lineage>
</organism>
<evidence type="ECO:0000313" key="4">
    <source>
        <dbReference type="Proteomes" id="UP000667802"/>
    </source>
</evidence>
<dbReference type="InterPro" id="IPR011856">
    <property type="entry name" value="tRNA_endonuc-like_dom_sf"/>
</dbReference>
<name>A0AAP5M9X2_9CYAN</name>
<dbReference type="AlphaFoldDB" id="A0AAP5M9X2"/>
<gene>
    <name evidence="3" type="ORF">G7B40_009965</name>
</gene>
<keyword evidence="4" id="KW-1185">Reference proteome</keyword>
<dbReference type="GO" id="GO:0003676">
    <property type="term" value="F:nucleic acid binding"/>
    <property type="evidence" value="ECO:0007669"/>
    <property type="project" value="InterPro"/>
</dbReference>
<protein>
    <recommendedName>
        <fullName evidence="2">UPF0102 protein G7B40_009965</fullName>
    </recommendedName>
</protein>
<sequence>MANRPPSHYLDIGVAGEDLVAQWLQSQEWLILHRRWRCRCGEIDIIAEYGKNNPIIAFVEVKTRTPGSWDAGGRSAIAQKKQTKLWRTGQVFLTRYPQKADFTCRFDAAIVLAQRISQRLTAGYSKQESLAFSSAGGYRLTLEEYIPAAFDCNNFNS</sequence>
<reference evidence="4" key="1">
    <citation type="journal article" date="2021" name="Science">
        <title>Hunting the eagle killer: A cyanobacterial neurotoxin causes vacuolar myelinopathy.</title>
        <authorList>
            <person name="Breinlinger S."/>
            <person name="Phillips T.J."/>
            <person name="Haram B.N."/>
            <person name="Mares J."/>
            <person name="Martinez Yerena J.A."/>
            <person name="Hrouzek P."/>
            <person name="Sobotka R."/>
            <person name="Henderson W.M."/>
            <person name="Schmieder P."/>
            <person name="Williams S.M."/>
            <person name="Lauderdale J.D."/>
            <person name="Wilde H.D."/>
            <person name="Gerrin W."/>
            <person name="Kust A."/>
            <person name="Washington J.W."/>
            <person name="Wagner C."/>
            <person name="Geier B."/>
            <person name="Liebeke M."/>
            <person name="Enke H."/>
            <person name="Niedermeyer T.H.J."/>
            <person name="Wilde S.B."/>
        </authorList>
    </citation>
    <scope>NUCLEOTIDE SEQUENCE [LARGE SCALE GENOMIC DNA]</scope>
    <source>
        <strain evidence="4">Thurmond2011</strain>
    </source>
</reference>
<evidence type="ECO:0000256" key="1">
    <source>
        <dbReference type="ARBA" id="ARBA00006738"/>
    </source>
</evidence>
<comment type="caution">
    <text evidence="3">The sequence shown here is derived from an EMBL/GenBank/DDBJ whole genome shotgun (WGS) entry which is preliminary data.</text>
</comment>
<evidence type="ECO:0000313" key="3">
    <source>
        <dbReference type="EMBL" id="MDR9894889.1"/>
    </source>
</evidence>
<dbReference type="Pfam" id="PF02021">
    <property type="entry name" value="UPF0102"/>
    <property type="match status" value="1"/>
</dbReference>
<dbReference type="PANTHER" id="PTHR34039:SF1">
    <property type="entry name" value="UPF0102 PROTEIN YRAN"/>
    <property type="match status" value="1"/>
</dbReference>